<dbReference type="Proteomes" id="UP001374803">
    <property type="component" value="Chromosome"/>
</dbReference>
<sequence length="213" mass="23945">MRSARAGDETSFRTQTRVERSFVWTFLSKLHTVYVFSSSRSGDTPKKVLGGSRGTLTIDGYTGYNIVTDGDGRERSGGMSHARRYLFDALPSAPEARERLDIILEVFLVEREVQKLNIVGTKEHLRLRYSKAASAMERLREWREKMAPLFEPKSPMGEASSIHEKSMGQIDGIPQRCPDSHSQQRVRIGIANRRSNSKKNHFSSATSKPVAAT</sequence>
<evidence type="ECO:0000313" key="3">
    <source>
        <dbReference type="EMBL" id="WXB08972.1"/>
    </source>
</evidence>
<dbReference type="InterPro" id="IPR052344">
    <property type="entry name" value="Transposase-related"/>
</dbReference>
<name>A0ABZ2LDY1_9BACT</name>
<dbReference type="Pfam" id="PF03050">
    <property type="entry name" value="DDE_Tnp_IS66"/>
    <property type="match status" value="1"/>
</dbReference>
<organism evidence="3 4">
    <name type="scientific">Pendulispora rubella</name>
    <dbReference type="NCBI Taxonomy" id="2741070"/>
    <lineage>
        <taxon>Bacteria</taxon>
        <taxon>Pseudomonadati</taxon>
        <taxon>Myxococcota</taxon>
        <taxon>Myxococcia</taxon>
        <taxon>Myxococcales</taxon>
        <taxon>Sorangiineae</taxon>
        <taxon>Pendulisporaceae</taxon>
        <taxon>Pendulispora</taxon>
    </lineage>
</organism>
<accession>A0ABZ2LDY1</accession>
<feature type="region of interest" description="Disordered" evidence="1">
    <location>
        <begin position="169"/>
        <end position="213"/>
    </location>
</feature>
<keyword evidence="4" id="KW-1185">Reference proteome</keyword>
<evidence type="ECO:0000256" key="1">
    <source>
        <dbReference type="SAM" id="MobiDB-lite"/>
    </source>
</evidence>
<dbReference type="PANTHER" id="PTHR33678">
    <property type="entry name" value="BLL1576 PROTEIN"/>
    <property type="match status" value="1"/>
</dbReference>
<evidence type="ECO:0000313" key="4">
    <source>
        <dbReference type="Proteomes" id="UP001374803"/>
    </source>
</evidence>
<protein>
    <submittedName>
        <fullName evidence="3">IS66 family transposase</fullName>
    </submittedName>
</protein>
<gene>
    <name evidence="3" type="ORF">LVJ94_17265</name>
</gene>
<dbReference type="PANTHER" id="PTHR33678:SF2">
    <property type="match status" value="1"/>
</dbReference>
<feature type="domain" description="Transposase IS66 central" evidence="2">
    <location>
        <begin position="7"/>
        <end position="161"/>
    </location>
</feature>
<evidence type="ECO:0000259" key="2">
    <source>
        <dbReference type="Pfam" id="PF03050"/>
    </source>
</evidence>
<dbReference type="EMBL" id="CP089983">
    <property type="protein sequence ID" value="WXB08972.1"/>
    <property type="molecule type" value="Genomic_DNA"/>
</dbReference>
<proteinExistence type="predicted"/>
<reference evidence="3" key="1">
    <citation type="submission" date="2021-12" db="EMBL/GenBank/DDBJ databases">
        <title>Discovery of the Pendulisporaceae a myxobacterial family with distinct sporulation behavior and unique specialized metabolism.</title>
        <authorList>
            <person name="Garcia R."/>
            <person name="Popoff A."/>
            <person name="Bader C.D."/>
            <person name="Loehr J."/>
            <person name="Walesch S."/>
            <person name="Walt C."/>
            <person name="Boldt J."/>
            <person name="Bunk B."/>
            <person name="Haeckl F.J.F.P.J."/>
            <person name="Gunesch A.P."/>
            <person name="Birkelbach J."/>
            <person name="Nuebel U."/>
            <person name="Pietschmann T."/>
            <person name="Bach T."/>
            <person name="Mueller R."/>
        </authorList>
    </citation>
    <scope>NUCLEOTIDE SEQUENCE</scope>
    <source>
        <strain evidence="3">MSr11367</strain>
    </source>
</reference>
<dbReference type="InterPro" id="IPR004291">
    <property type="entry name" value="Transposase_IS66_central"/>
</dbReference>